<sequence length="168" mass="18031">MVAISTDRHIPFSAIVIVLIITLVRVFTILQKPRVAHPLSLSHITIVVIVASVPVVVVVVVGVPIVVVVVVVVGVPIVVVVVVGGGVPIVVVVVVGGGVPIVVVVVVVVSLTELFCLEFICCCCRGPRGRKFISRLVTVKAIAIADHGRFCFWCWCRCRFKCGWECRC</sequence>
<dbReference type="EMBL" id="JACBKZ010000006">
    <property type="protein sequence ID" value="KAF5948279.1"/>
    <property type="molecule type" value="Genomic_DNA"/>
</dbReference>
<name>A0A7J7H5X2_CAMSI</name>
<proteinExistence type="predicted"/>
<keyword evidence="3" id="KW-1185">Reference proteome</keyword>
<feature type="transmembrane region" description="Helical" evidence="1">
    <location>
        <begin position="68"/>
        <end position="95"/>
    </location>
</feature>
<evidence type="ECO:0000313" key="3">
    <source>
        <dbReference type="Proteomes" id="UP000593564"/>
    </source>
</evidence>
<evidence type="ECO:0000256" key="1">
    <source>
        <dbReference type="SAM" id="Phobius"/>
    </source>
</evidence>
<feature type="transmembrane region" description="Helical" evidence="1">
    <location>
        <begin position="42"/>
        <end position="61"/>
    </location>
</feature>
<reference evidence="2 3" key="2">
    <citation type="submission" date="2020-07" db="EMBL/GenBank/DDBJ databases">
        <title>Genome assembly of wild tea tree DASZ reveals pedigree and selection history of tea varieties.</title>
        <authorList>
            <person name="Zhang W."/>
        </authorList>
    </citation>
    <scope>NUCLEOTIDE SEQUENCE [LARGE SCALE GENOMIC DNA]</scope>
    <source>
        <strain evidence="3">cv. G240</strain>
        <tissue evidence="2">Leaf</tissue>
    </source>
</reference>
<keyword evidence="1" id="KW-1133">Transmembrane helix</keyword>
<dbReference type="AlphaFoldDB" id="A0A7J7H5X2"/>
<organism evidence="2 3">
    <name type="scientific">Camellia sinensis</name>
    <name type="common">Tea plant</name>
    <name type="synonym">Thea sinensis</name>
    <dbReference type="NCBI Taxonomy" id="4442"/>
    <lineage>
        <taxon>Eukaryota</taxon>
        <taxon>Viridiplantae</taxon>
        <taxon>Streptophyta</taxon>
        <taxon>Embryophyta</taxon>
        <taxon>Tracheophyta</taxon>
        <taxon>Spermatophyta</taxon>
        <taxon>Magnoliopsida</taxon>
        <taxon>eudicotyledons</taxon>
        <taxon>Gunneridae</taxon>
        <taxon>Pentapetalae</taxon>
        <taxon>asterids</taxon>
        <taxon>Ericales</taxon>
        <taxon>Theaceae</taxon>
        <taxon>Camellia</taxon>
    </lineage>
</organism>
<keyword evidence="1" id="KW-0472">Membrane</keyword>
<evidence type="ECO:0000313" key="2">
    <source>
        <dbReference type="EMBL" id="KAF5948279.1"/>
    </source>
</evidence>
<feature type="transmembrane region" description="Helical" evidence="1">
    <location>
        <begin position="12"/>
        <end position="30"/>
    </location>
</feature>
<gene>
    <name evidence="2" type="ORF">HYC85_014236</name>
</gene>
<protein>
    <submittedName>
        <fullName evidence="2">Uncharacterized protein</fullName>
    </submittedName>
</protein>
<accession>A0A7J7H5X2</accession>
<keyword evidence="1" id="KW-0812">Transmembrane</keyword>
<reference evidence="3" key="1">
    <citation type="journal article" date="2020" name="Nat. Commun.">
        <title>Genome assembly of wild tea tree DASZ reveals pedigree and selection history of tea varieties.</title>
        <authorList>
            <person name="Zhang W."/>
            <person name="Zhang Y."/>
            <person name="Qiu H."/>
            <person name="Guo Y."/>
            <person name="Wan H."/>
            <person name="Zhang X."/>
            <person name="Scossa F."/>
            <person name="Alseekh S."/>
            <person name="Zhang Q."/>
            <person name="Wang P."/>
            <person name="Xu L."/>
            <person name="Schmidt M.H."/>
            <person name="Jia X."/>
            <person name="Li D."/>
            <person name="Zhu A."/>
            <person name="Guo F."/>
            <person name="Chen W."/>
            <person name="Ni D."/>
            <person name="Usadel B."/>
            <person name="Fernie A.R."/>
            <person name="Wen W."/>
        </authorList>
    </citation>
    <scope>NUCLEOTIDE SEQUENCE [LARGE SCALE GENOMIC DNA]</scope>
    <source>
        <strain evidence="3">cv. G240</strain>
    </source>
</reference>
<dbReference type="Proteomes" id="UP000593564">
    <property type="component" value="Unassembled WGS sequence"/>
</dbReference>
<comment type="caution">
    <text evidence="2">The sequence shown here is derived from an EMBL/GenBank/DDBJ whole genome shotgun (WGS) entry which is preliminary data.</text>
</comment>